<sequence>MVEVIQEYRSDDAAALMKTHILDLLADLNLERVEKEQKRLSDILRSNLLYFKYNLIDPRFTPVGLYSRICLPKAASLYVGHALEHGAKRHIRSSTKAPDNRNRSISKMDARIRFRILR</sequence>
<organism evidence="1 2">
    <name type="scientific">Brucella cytisi</name>
    <dbReference type="NCBI Taxonomy" id="407152"/>
    <lineage>
        <taxon>Bacteria</taxon>
        <taxon>Pseudomonadati</taxon>
        <taxon>Pseudomonadota</taxon>
        <taxon>Alphaproteobacteria</taxon>
        <taxon>Hyphomicrobiales</taxon>
        <taxon>Brucellaceae</taxon>
        <taxon>Brucella/Ochrobactrum group</taxon>
        <taxon>Brucella</taxon>
    </lineage>
</organism>
<gene>
    <name evidence="1" type="ORF">BLA27_05165</name>
</gene>
<comment type="caution">
    <text evidence="1">The sequence shown here is derived from an EMBL/GenBank/DDBJ whole genome shotgun (WGS) entry which is preliminary data.</text>
</comment>
<keyword evidence="2" id="KW-1185">Reference proteome</keyword>
<accession>A0A1J6HR10</accession>
<dbReference type="Proteomes" id="UP000182985">
    <property type="component" value="Unassembled WGS sequence"/>
</dbReference>
<dbReference type="EMBL" id="MOEC01000003">
    <property type="protein sequence ID" value="OIS94779.1"/>
    <property type="molecule type" value="Genomic_DNA"/>
</dbReference>
<evidence type="ECO:0000313" key="2">
    <source>
        <dbReference type="Proteomes" id="UP000182985"/>
    </source>
</evidence>
<dbReference type="AlphaFoldDB" id="A0A1J6HR10"/>
<name>A0A1J6HR10_9HYPH</name>
<evidence type="ECO:0000313" key="1">
    <source>
        <dbReference type="EMBL" id="OIS94779.1"/>
    </source>
</evidence>
<reference evidence="1 2" key="1">
    <citation type="submission" date="2016-10" db="EMBL/GenBank/DDBJ databases">
        <title>The Draft Genome Sequence of the Potato Rhizosphere Bacteria Ochrobactrum sp. IPA7.2.</title>
        <authorList>
            <person name="Gogoleva N.E."/>
            <person name="Khlopko Y.A."/>
            <person name="Burygin G.L."/>
            <person name="Plotnikov A.O."/>
        </authorList>
    </citation>
    <scope>NUCLEOTIDE SEQUENCE [LARGE SCALE GENOMIC DNA]</scope>
    <source>
        <strain evidence="1 2">IPA7.2</strain>
    </source>
</reference>
<protein>
    <submittedName>
        <fullName evidence="1">Uncharacterized protein</fullName>
    </submittedName>
</protein>
<proteinExistence type="predicted"/>